<dbReference type="EMBL" id="MHKB01000009">
    <property type="protein sequence ID" value="OGY79398.1"/>
    <property type="molecule type" value="Genomic_DNA"/>
</dbReference>
<proteinExistence type="predicted"/>
<protein>
    <recommendedName>
        <fullName evidence="2">SpaA-like prealbumin fold domain-containing protein</fullName>
    </recommendedName>
</protein>
<dbReference type="SUPFAM" id="SSF49464">
    <property type="entry name" value="Carboxypeptidase regulatory domain-like"/>
    <property type="match status" value="1"/>
</dbReference>
<dbReference type="InterPro" id="IPR013783">
    <property type="entry name" value="Ig-like_fold"/>
</dbReference>
<dbReference type="PANTHER" id="PTHR46580">
    <property type="entry name" value="SENSOR KINASE-RELATED"/>
    <property type="match status" value="1"/>
</dbReference>
<accession>A0A1G2AR58</accession>
<dbReference type="STRING" id="1798540.A3B74_00975"/>
<name>A0A1G2AR58_9BACT</name>
<dbReference type="Gene3D" id="2.60.40.10">
    <property type="entry name" value="Immunoglobulins"/>
    <property type="match status" value="1"/>
</dbReference>
<reference evidence="3 4" key="1">
    <citation type="journal article" date="2016" name="Nat. Commun.">
        <title>Thousands of microbial genomes shed light on interconnected biogeochemical processes in an aquifer system.</title>
        <authorList>
            <person name="Anantharaman K."/>
            <person name="Brown C.T."/>
            <person name="Hug L.A."/>
            <person name="Sharon I."/>
            <person name="Castelle C.J."/>
            <person name="Probst A.J."/>
            <person name="Thomas B.C."/>
            <person name="Singh A."/>
            <person name="Wilkins M.J."/>
            <person name="Karaoz U."/>
            <person name="Brodie E.L."/>
            <person name="Williams K.H."/>
            <person name="Hubbard S.S."/>
            <person name="Banfield J.F."/>
        </authorList>
    </citation>
    <scope>NUCLEOTIDE SEQUENCE [LARGE SCALE GENOMIC DNA]</scope>
</reference>
<dbReference type="Proteomes" id="UP000177165">
    <property type="component" value="Unassembled WGS sequence"/>
</dbReference>
<dbReference type="InterPro" id="IPR013517">
    <property type="entry name" value="FG-GAP"/>
</dbReference>
<comment type="caution">
    <text evidence="3">The sequence shown here is derived from an EMBL/GenBank/DDBJ whole genome shotgun (WGS) entry which is preliminary data.</text>
</comment>
<feature type="domain" description="SpaA-like prealbumin fold" evidence="2">
    <location>
        <begin position="43"/>
        <end position="112"/>
    </location>
</feature>
<evidence type="ECO:0000259" key="2">
    <source>
        <dbReference type="Pfam" id="PF17802"/>
    </source>
</evidence>
<dbReference type="Pfam" id="PF17802">
    <property type="entry name" value="SpaA"/>
    <property type="match status" value="1"/>
</dbReference>
<gene>
    <name evidence="3" type="ORF">A3B74_00975</name>
</gene>
<organism evidence="3 4">
    <name type="scientific">Candidatus Kerfeldbacteria bacterium RIFCSPHIGHO2_02_FULL_42_14</name>
    <dbReference type="NCBI Taxonomy" id="1798540"/>
    <lineage>
        <taxon>Bacteria</taxon>
        <taxon>Candidatus Kerfeldiibacteriota</taxon>
    </lineage>
</organism>
<evidence type="ECO:0000313" key="3">
    <source>
        <dbReference type="EMBL" id="OGY79398.1"/>
    </source>
</evidence>
<dbReference type="InterPro" id="IPR008969">
    <property type="entry name" value="CarboxyPept-like_regulatory"/>
</dbReference>
<dbReference type="Pfam" id="PF13620">
    <property type="entry name" value="CarboxypepD_reg"/>
    <property type="match status" value="1"/>
</dbReference>
<dbReference type="Pfam" id="PF13517">
    <property type="entry name" value="FG-GAP_3"/>
    <property type="match status" value="1"/>
</dbReference>
<dbReference type="Gene3D" id="2.60.40.1120">
    <property type="entry name" value="Carboxypeptidase-like, regulatory domain"/>
    <property type="match status" value="2"/>
</dbReference>
<keyword evidence="1" id="KW-0732">Signal</keyword>
<dbReference type="PANTHER" id="PTHR46580:SF2">
    <property type="entry name" value="MAM DOMAIN-CONTAINING PROTEIN"/>
    <property type="match status" value="1"/>
</dbReference>
<evidence type="ECO:0000313" key="4">
    <source>
        <dbReference type="Proteomes" id="UP000177165"/>
    </source>
</evidence>
<dbReference type="Gene3D" id="2.130.10.130">
    <property type="entry name" value="Integrin alpha, N-terminal"/>
    <property type="match status" value="2"/>
</dbReference>
<dbReference type="GO" id="GO:0030246">
    <property type="term" value="F:carbohydrate binding"/>
    <property type="evidence" value="ECO:0007669"/>
    <property type="project" value="InterPro"/>
</dbReference>
<dbReference type="SUPFAM" id="SSF49452">
    <property type="entry name" value="Starch-binding domain-like"/>
    <property type="match status" value="2"/>
</dbReference>
<sequence length="1307" mass="138890">MRTIFRFFQASFVLALFGLVNLGIFSLQPALATHITIVRGQVTDQNSSPLAQVRLELHTPDGTKTTQTQTDASGNYSFAPADGTFATGDQLVLEVQAPSGYNTPSNSPTNFTWDGGTYSGSPVNFQLVNAPKILTGTVTYKDTEAVNLNADVRACPMNSPGVACVGTHVDATGVYTINLRGGVSAWIVDASVNLSDHNTDWLSLEPPATVTFTNDNSQETKTQDFVTEKVDASITGIFLDANGNPLTSNQFRADCNFTRSDGVGTVRKVDTQSKLTRIGLPAGIYQLWCFHSALAGQSFRLSDVVFVLKPDEDKDLGTIQAVSNSSKISGSVELSDGTPVTQRQVTLTRSGTPEFYTADTDEDGNFTFQNLAAGEWQLGITQGQGDVYRLLQAKTVVIEENGDTSSDNILVLEALDKQITGTLKDSDGATLDTFTGAVFSETADGEFFTAPVKEGTYTLFLPSDLKGEEVQLGVSSDVGSDMALTKTHSVTVSDSTTKDLTLKPDSATISGQLTNEKGKKISVGENDVTVVAVDTFGNIENATVDTDGSFALSVPEGEWQLSFQIDAGADITGAPVQDELVTAKANKTTEVNVETQEKDATIQGTVKDNDGEGVPLAPVVVTNLPLLEAAGTFAPEDVVQVTTSADGDGKYSVDIPDGTYVVFTGSTPEVDDLVEPNTKTVTVKKGKEATANFAFTKSSATISGTVKGTDGKAVDGGHIAAFSEDGGFIEDTIDSNGKFSVSVDASDNWNVVATTLDDGDLLMSTVENIDVAKGANQQNITLTDSGIDIPGSSTQTFDADALANVALPNGASIQFSPFAVDDAGTVSVTVEPVIDLSPTLTGTPVSIAYDVTVRNDDDVEVTKLNTPAKITMPYDESVLKEAGVSEENLLPQFFAEEEEVWSNSGMAALVNTETNEVVVYSEHLTKFSINGAATGAKKRTNQNIIVTPSSAGGPNVRIYNETGKLQSQWNAYSSDQRGHFEAASADIDGDGTYEVVVIAGAGLSSQVRVFEQDGTLVDDFYAYDSSYRGGLTFALGDINGNGQDDIIVGPARALPLNVRAYTWAGSKFKLLDWEWFGGKDNKGIAHLTTGDFDGDGDYEIAGTNGGATIHVYDFTAKGFSKLGRGKKNIRFVPFDSNARVNVLAADINGDGDDELITSILAEGSSYVRVFQWDGKKFSFMAAFLPYAKEIKAGVNVAAGDFNGDGRADIAVAPKATAGPNVRIYTWNEKKRFTLLNGGLVFDAGFLGGVHLTFANVDDDSDDELVVAPQSRLKSTVRVYDFVKNKRKLIGAFLAFPESFTSGVHVSK</sequence>
<dbReference type="InterPro" id="IPR041033">
    <property type="entry name" value="SpaA_PFL_dom_1"/>
</dbReference>
<dbReference type="InterPro" id="IPR028994">
    <property type="entry name" value="Integrin_alpha_N"/>
</dbReference>
<dbReference type="SUPFAM" id="SSF69318">
    <property type="entry name" value="Integrin alpha N-terminal domain"/>
    <property type="match status" value="1"/>
</dbReference>
<evidence type="ECO:0000256" key="1">
    <source>
        <dbReference type="ARBA" id="ARBA00022729"/>
    </source>
</evidence>
<dbReference type="InterPro" id="IPR013784">
    <property type="entry name" value="Carb-bd-like_fold"/>
</dbReference>